<dbReference type="PATRIC" id="fig|1685127.3.peg.392"/>
<evidence type="ECO:0000313" key="18">
    <source>
        <dbReference type="EMBL" id="KON31225.1"/>
    </source>
</evidence>
<dbReference type="InterPro" id="IPR001697">
    <property type="entry name" value="Pyr_Knase"/>
</dbReference>
<evidence type="ECO:0000256" key="14">
    <source>
        <dbReference type="NCBIfam" id="TIGR01064"/>
    </source>
</evidence>
<proteinExistence type="inferred from homology"/>
<dbReference type="GO" id="GO:0005524">
    <property type="term" value="F:ATP binding"/>
    <property type="evidence" value="ECO:0007669"/>
    <property type="project" value="UniProtKB-KW"/>
</dbReference>
<dbReference type="InterPro" id="IPR015795">
    <property type="entry name" value="Pyrv_Knase_C"/>
</dbReference>
<evidence type="ECO:0000256" key="7">
    <source>
        <dbReference type="ARBA" id="ARBA00022723"/>
    </source>
</evidence>
<dbReference type="GO" id="GO:0000287">
    <property type="term" value="F:magnesium ion binding"/>
    <property type="evidence" value="ECO:0007669"/>
    <property type="project" value="UniProtKB-UniRule"/>
</dbReference>
<organism evidence="18 19">
    <name type="scientific">miscellaneous Crenarchaeota group-15 archaeon DG-45</name>
    <dbReference type="NCBI Taxonomy" id="1685127"/>
    <lineage>
        <taxon>Archaea</taxon>
        <taxon>Candidatus Bathyarchaeota</taxon>
        <taxon>MCG-15</taxon>
    </lineage>
</organism>
<evidence type="ECO:0000256" key="3">
    <source>
        <dbReference type="ARBA" id="ARBA00004997"/>
    </source>
</evidence>
<keyword evidence="12 15" id="KW-0324">Glycolysis</keyword>
<name>A0A0M0BS72_9ARCH</name>
<comment type="similarity">
    <text evidence="4 15">Belongs to the pyruvate kinase family.</text>
</comment>
<evidence type="ECO:0000259" key="16">
    <source>
        <dbReference type="Pfam" id="PF00224"/>
    </source>
</evidence>
<evidence type="ECO:0000259" key="17">
    <source>
        <dbReference type="Pfam" id="PF02887"/>
    </source>
</evidence>
<dbReference type="EC" id="2.7.1.40" evidence="5 14"/>
<dbReference type="Proteomes" id="UP000037210">
    <property type="component" value="Unassembled WGS sequence"/>
</dbReference>
<gene>
    <name evidence="18" type="ORF">AC482_01585</name>
</gene>
<dbReference type="InterPro" id="IPR015793">
    <property type="entry name" value="Pyrv_Knase_brl"/>
</dbReference>
<dbReference type="EMBL" id="LFWZ01000010">
    <property type="protein sequence ID" value="KON31225.1"/>
    <property type="molecule type" value="Genomic_DNA"/>
</dbReference>
<evidence type="ECO:0000256" key="5">
    <source>
        <dbReference type="ARBA" id="ARBA00012142"/>
    </source>
</evidence>
<dbReference type="AlphaFoldDB" id="A0A0M0BS72"/>
<dbReference type="NCBIfam" id="TIGR01064">
    <property type="entry name" value="pyruv_kin"/>
    <property type="match status" value="1"/>
</dbReference>
<dbReference type="NCBIfam" id="NF004491">
    <property type="entry name" value="PRK05826.1"/>
    <property type="match status" value="1"/>
</dbReference>
<comment type="pathway">
    <text evidence="3 15">Carbohydrate degradation; glycolysis; pyruvate from D-glyceraldehyde 3-phosphate: step 5/5.</text>
</comment>
<dbReference type="Pfam" id="PF00224">
    <property type="entry name" value="PK"/>
    <property type="match status" value="1"/>
</dbReference>
<dbReference type="InterPro" id="IPR036918">
    <property type="entry name" value="Pyrv_Knase_C_sf"/>
</dbReference>
<dbReference type="GO" id="GO:0030955">
    <property type="term" value="F:potassium ion binding"/>
    <property type="evidence" value="ECO:0007669"/>
    <property type="project" value="UniProtKB-UniRule"/>
</dbReference>
<comment type="catalytic activity">
    <reaction evidence="15">
        <text>pyruvate + ATP = phosphoenolpyruvate + ADP + H(+)</text>
        <dbReference type="Rhea" id="RHEA:18157"/>
        <dbReference type="ChEBI" id="CHEBI:15361"/>
        <dbReference type="ChEBI" id="CHEBI:15378"/>
        <dbReference type="ChEBI" id="CHEBI:30616"/>
        <dbReference type="ChEBI" id="CHEBI:58702"/>
        <dbReference type="ChEBI" id="CHEBI:456216"/>
        <dbReference type="EC" id="2.7.1.40"/>
    </reaction>
</comment>
<evidence type="ECO:0000256" key="8">
    <source>
        <dbReference type="ARBA" id="ARBA00022741"/>
    </source>
</evidence>
<keyword evidence="10" id="KW-0067">ATP-binding</keyword>
<feature type="domain" description="Pyruvate kinase C-terminal" evidence="17">
    <location>
        <begin position="349"/>
        <end position="460"/>
    </location>
</feature>
<evidence type="ECO:0000256" key="2">
    <source>
        <dbReference type="ARBA" id="ARBA00001958"/>
    </source>
</evidence>
<dbReference type="PRINTS" id="PR01050">
    <property type="entry name" value="PYRUVTKNASE"/>
</dbReference>
<dbReference type="InterPro" id="IPR011037">
    <property type="entry name" value="Pyrv_Knase-like_insert_dom_sf"/>
</dbReference>
<protein>
    <recommendedName>
        <fullName evidence="5 14">Pyruvate kinase</fullName>
        <ecNumber evidence="5 14">2.7.1.40</ecNumber>
    </recommendedName>
</protein>
<keyword evidence="8" id="KW-0547">Nucleotide-binding</keyword>
<reference evidence="18 19" key="1">
    <citation type="submission" date="2015-06" db="EMBL/GenBank/DDBJ databases">
        <title>New insights into the roles of widespread benthic archaea in carbon and nitrogen cycling.</title>
        <authorList>
            <person name="Lazar C.S."/>
            <person name="Baker B.J."/>
            <person name="Seitz K.W."/>
            <person name="Hyde A.S."/>
            <person name="Dick G.J."/>
            <person name="Hinrichs K.-U."/>
            <person name="Teske A.P."/>
        </authorList>
    </citation>
    <scope>NUCLEOTIDE SEQUENCE [LARGE SCALE GENOMIC DNA]</scope>
    <source>
        <strain evidence="18">DG-45</strain>
    </source>
</reference>
<evidence type="ECO:0000256" key="9">
    <source>
        <dbReference type="ARBA" id="ARBA00022777"/>
    </source>
</evidence>
<comment type="cofactor">
    <cofactor evidence="2">
        <name>K(+)</name>
        <dbReference type="ChEBI" id="CHEBI:29103"/>
    </cofactor>
</comment>
<evidence type="ECO:0000256" key="12">
    <source>
        <dbReference type="ARBA" id="ARBA00023152"/>
    </source>
</evidence>
<keyword evidence="11 15" id="KW-0460">Magnesium</keyword>
<evidence type="ECO:0000256" key="11">
    <source>
        <dbReference type="ARBA" id="ARBA00022842"/>
    </source>
</evidence>
<keyword evidence="13" id="KW-0670">Pyruvate</keyword>
<comment type="cofactor">
    <cofactor evidence="1">
        <name>Mg(2+)</name>
        <dbReference type="ChEBI" id="CHEBI:18420"/>
    </cofactor>
</comment>
<accession>A0A0M0BS72</accession>
<dbReference type="FunFam" id="3.20.20.60:FF:000025">
    <property type="entry name" value="Pyruvate kinase"/>
    <property type="match status" value="1"/>
</dbReference>
<sequence>MRSKIVCTIGPASQAPETLGAMAEEGMDVARLNLSHGELGRHREVAEALLDMGGVSILVDLPGPKIRIGEIDGRIVLRPGDQVHFTTRRVMGDGRELPVTYEGLPREVRVGGGLFLDDGLIEIRVASIDADLRGFLGLVVSGGEIVSHKGLNAPGARLSLRPPTERDVRGIEFAVEVGADWLAMSFIRDGEDVESTRRALERAGGDQPIISKIEHRDAIGNIDEIIEASDGVMVARGDLGIEVPPWEVPILQKRIIARCNRQGKPVIVATQMLESMMENPRPTRAEASDVANAILDGADAVMLSGETAVGLFPVEAVKVMNSISLSAERQGPSREDRGLVEGAPIPEVIGSLASRATEAVRPAAIIVVTRSGFSARMVSKHRPRARILAVAGSPSVSRRMRLYWGVEPLDVAWTDDRDDLLIRAVDRSLEMKLVGEEDVVMFVSGSTLEEPGRTSTLEVLRVEDILRHASRRPLQP</sequence>
<evidence type="ECO:0000313" key="19">
    <source>
        <dbReference type="Proteomes" id="UP000037210"/>
    </source>
</evidence>
<keyword evidence="7" id="KW-0479">Metal-binding</keyword>
<keyword evidence="9 15" id="KW-0418">Kinase</keyword>
<dbReference type="SUPFAM" id="SSF52935">
    <property type="entry name" value="PK C-terminal domain-like"/>
    <property type="match status" value="1"/>
</dbReference>
<evidence type="ECO:0000256" key="1">
    <source>
        <dbReference type="ARBA" id="ARBA00001946"/>
    </source>
</evidence>
<comment type="caution">
    <text evidence="18">The sequence shown here is derived from an EMBL/GenBank/DDBJ whole genome shotgun (WGS) entry which is preliminary data.</text>
</comment>
<dbReference type="SUPFAM" id="SSF50800">
    <property type="entry name" value="PK beta-barrel domain-like"/>
    <property type="match status" value="1"/>
</dbReference>
<dbReference type="Gene3D" id="2.40.33.10">
    <property type="entry name" value="PK beta-barrel domain-like"/>
    <property type="match status" value="1"/>
</dbReference>
<dbReference type="UniPathway" id="UPA00109">
    <property type="reaction ID" value="UER00188"/>
</dbReference>
<evidence type="ECO:0000256" key="6">
    <source>
        <dbReference type="ARBA" id="ARBA00022679"/>
    </source>
</evidence>
<dbReference type="Gene3D" id="3.20.20.60">
    <property type="entry name" value="Phosphoenolpyruvate-binding domains"/>
    <property type="match status" value="1"/>
</dbReference>
<evidence type="ECO:0000256" key="4">
    <source>
        <dbReference type="ARBA" id="ARBA00008663"/>
    </source>
</evidence>
<dbReference type="PANTHER" id="PTHR11817">
    <property type="entry name" value="PYRUVATE KINASE"/>
    <property type="match status" value="1"/>
</dbReference>
<feature type="domain" description="Pyruvate kinase barrel" evidence="16">
    <location>
        <begin position="2"/>
        <end position="317"/>
    </location>
</feature>
<dbReference type="SUPFAM" id="SSF51621">
    <property type="entry name" value="Phosphoenolpyruvate/pyruvate domain"/>
    <property type="match status" value="1"/>
</dbReference>
<dbReference type="InterPro" id="IPR040442">
    <property type="entry name" value="Pyrv_kinase-like_dom_sf"/>
</dbReference>
<dbReference type="NCBIfam" id="NF004978">
    <property type="entry name" value="PRK06354.1"/>
    <property type="match status" value="1"/>
</dbReference>
<dbReference type="Pfam" id="PF02887">
    <property type="entry name" value="PK_C"/>
    <property type="match status" value="1"/>
</dbReference>
<dbReference type="InterPro" id="IPR015813">
    <property type="entry name" value="Pyrv/PenolPyrv_kinase-like_dom"/>
</dbReference>
<dbReference type="Gene3D" id="3.40.1380.20">
    <property type="entry name" value="Pyruvate kinase, C-terminal domain"/>
    <property type="match status" value="1"/>
</dbReference>
<dbReference type="GO" id="GO:0016301">
    <property type="term" value="F:kinase activity"/>
    <property type="evidence" value="ECO:0007669"/>
    <property type="project" value="UniProtKB-KW"/>
</dbReference>
<dbReference type="GO" id="GO:0004743">
    <property type="term" value="F:pyruvate kinase activity"/>
    <property type="evidence" value="ECO:0007669"/>
    <property type="project" value="UniProtKB-UniRule"/>
</dbReference>
<keyword evidence="6 15" id="KW-0808">Transferase</keyword>
<evidence type="ECO:0000256" key="15">
    <source>
        <dbReference type="RuleBase" id="RU000504"/>
    </source>
</evidence>
<evidence type="ECO:0000256" key="13">
    <source>
        <dbReference type="ARBA" id="ARBA00023317"/>
    </source>
</evidence>
<dbReference type="InterPro" id="IPR015806">
    <property type="entry name" value="Pyrv_Knase_insert_dom_sf"/>
</dbReference>
<evidence type="ECO:0000256" key="10">
    <source>
        <dbReference type="ARBA" id="ARBA00022840"/>
    </source>
</evidence>